<evidence type="ECO:0000313" key="3">
    <source>
        <dbReference type="Proteomes" id="UP000061546"/>
    </source>
</evidence>
<dbReference type="InterPro" id="IPR005149">
    <property type="entry name" value="Tscrpt_reg_PadR_N"/>
</dbReference>
<gene>
    <name evidence="2" type="ORF">JP39_04140</name>
</gene>
<reference evidence="2 3" key="1">
    <citation type="submission" date="2015-08" db="EMBL/GenBank/DDBJ databases">
        <title>Genomic sequence of Lactobacillus heilongjiangensis DSM 28069, isolated from Chinese traditional pickle.</title>
        <authorList>
            <person name="Jiang X."/>
            <person name="Zheng B."/>
            <person name="Cheng H."/>
        </authorList>
    </citation>
    <scope>NUCLEOTIDE SEQUENCE [LARGE SCALE GENOMIC DNA]</scope>
    <source>
        <strain evidence="2 3">DSM 28069</strain>
    </source>
</reference>
<dbReference type="Pfam" id="PF03551">
    <property type="entry name" value="PadR"/>
    <property type="match status" value="1"/>
</dbReference>
<dbReference type="InterPro" id="IPR036388">
    <property type="entry name" value="WH-like_DNA-bd_sf"/>
</dbReference>
<feature type="domain" description="Transcription regulator PadR N-terminal" evidence="1">
    <location>
        <begin position="14"/>
        <end position="83"/>
    </location>
</feature>
<sequence>MNTQLKKGLLDICVLAELERKESYGYAIINDLAPLIEVSESTLYPILKRLLAKKAITTKSKIHNNRVRKYYQITDVGRQEIAEFVGEWGQVEKIIGFIKGAEIDG</sequence>
<evidence type="ECO:0000259" key="1">
    <source>
        <dbReference type="Pfam" id="PF03551"/>
    </source>
</evidence>
<dbReference type="PANTHER" id="PTHR33169:SF14">
    <property type="entry name" value="TRANSCRIPTIONAL REGULATOR RV3488"/>
    <property type="match status" value="1"/>
</dbReference>
<dbReference type="STRING" id="1074467.JP39_04140"/>
<dbReference type="EMBL" id="CP012559">
    <property type="protein sequence ID" value="ALB28611.1"/>
    <property type="molecule type" value="Genomic_DNA"/>
</dbReference>
<dbReference type="RefSeq" id="WP_041500756.1">
    <property type="nucleotide sequence ID" value="NZ_BJDV01000012.1"/>
</dbReference>
<dbReference type="Gene3D" id="1.10.10.10">
    <property type="entry name" value="Winged helix-like DNA-binding domain superfamily/Winged helix DNA-binding domain"/>
    <property type="match status" value="1"/>
</dbReference>
<evidence type="ECO:0000313" key="2">
    <source>
        <dbReference type="EMBL" id="ALB28611.1"/>
    </source>
</evidence>
<dbReference type="OrthoDB" id="9808017at2"/>
<name>A0A0K2LBD8_9LACO</name>
<dbReference type="Proteomes" id="UP000061546">
    <property type="component" value="Chromosome"/>
</dbReference>
<dbReference type="InterPro" id="IPR036390">
    <property type="entry name" value="WH_DNA-bd_sf"/>
</dbReference>
<dbReference type="InterPro" id="IPR052509">
    <property type="entry name" value="Metal_resp_DNA-bind_regulator"/>
</dbReference>
<dbReference type="AlphaFoldDB" id="A0A0K2LBD8"/>
<proteinExistence type="predicted"/>
<organism evidence="2 3">
    <name type="scientific">Companilactobacillus heilongjiangensis</name>
    <dbReference type="NCBI Taxonomy" id="1074467"/>
    <lineage>
        <taxon>Bacteria</taxon>
        <taxon>Bacillati</taxon>
        <taxon>Bacillota</taxon>
        <taxon>Bacilli</taxon>
        <taxon>Lactobacillales</taxon>
        <taxon>Lactobacillaceae</taxon>
        <taxon>Companilactobacillus</taxon>
    </lineage>
</organism>
<dbReference type="SUPFAM" id="SSF46785">
    <property type="entry name" value="Winged helix' DNA-binding domain"/>
    <property type="match status" value="1"/>
</dbReference>
<keyword evidence="3" id="KW-1185">Reference proteome</keyword>
<dbReference type="PANTHER" id="PTHR33169">
    <property type="entry name" value="PADR-FAMILY TRANSCRIPTIONAL REGULATOR"/>
    <property type="match status" value="1"/>
</dbReference>
<dbReference type="KEGG" id="lhi:JP39_04140"/>
<protein>
    <submittedName>
        <fullName evidence="2">PadR family transcriptional regulator</fullName>
    </submittedName>
</protein>
<accession>A0A0K2LBD8</accession>